<reference evidence="3 4" key="1">
    <citation type="submission" date="2020-08" db="EMBL/GenBank/DDBJ databases">
        <title>Bridging the membrane lipid divide: bacteria of the FCB group superphylum have the potential to synthesize archaeal ether lipids.</title>
        <authorList>
            <person name="Villanueva L."/>
            <person name="Von Meijenfeldt F.A.B."/>
            <person name="Westbye A.B."/>
            <person name="Yadav S."/>
            <person name="Hopmans E.C."/>
            <person name="Dutilh B.E."/>
            <person name="Sinninghe Damste J.S."/>
        </authorList>
    </citation>
    <scope>NUCLEOTIDE SEQUENCE [LARGE SCALE GENOMIC DNA]</scope>
    <source>
        <strain evidence="3">NIOZ-UU100</strain>
    </source>
</reference>
<dbReference type="Gene3D" id="3.40.30.10">
    <property type="entry name" value="Glutaredoxin"/>
    <property type="match status" value="1"/>
</dbReference>
<feature type="chain" id="PRO_5035183451" evidence="1">
    <location>
        <begin position="19"/>
        <end position="161"/>
    </location>
</feature>
<accession>A0A8J6P5F5</accession>
<keyword evidence="1" id="KW-0732">Signal</keyword>
<evidence type="ECO:0000313" key="4">
    <source>
        <dbReference type="Proteomes" id="UP000654401"/>
    </source>
</evidence>
<dbReference type="Proteomes" id="UP000654401">
    <property type="component" value="Unassembled WGS sequence"/>
</dbReference>
<organism evidence="3 4">
    <name type="scientific">Candidatus Thiopontia autotrophica</name>
    <dbReference type="NCBI Taxonomy" id="2841688"/>
    <lineage>
        <taxon>Bacteria</taxon>
        <taxon>Pseudomonadati</taxon>
        <taxon>Pseudomonadota</taxon>
        <taxon>Gammaproteobacteria</taxon>
        <taxon>Candidatus Thiopontia</taxon>
    </lineage>
</organism>
<dbReference type="InterPro" id="IPR012336">
    <property type="entry name" value="Thioredoxin-like_fold"/>
</dbReference>
<protein>
    <submittedName>
        <fullName evidence="3">Thioredoxin fold domain-containing protein</fullName>
    </submittedName>
</protein>
<evidence type="ECO:0000259" key="2">
    <source>
        <dbReference type="PROSITE" id="PS51352"/>
    </source>
</evidence>
<dbReference type="InterPro" id="IPR036249">
    <property type="entry name" value="Thioredoxin-like_sf"/>
</dbReference>
<dbReference type="Pfam" id="PF13098">
    <property type="entry name" value="Thioredoxin_2"/>
    <property type="match status" value="1"/>
</dbReference>
<feature type="signal peptide" evidence="1">
    <location>
        <begin position="1"/>
        <end position="18"/>
    </location>
</feature>
<dbReference type="AlphaFoldDB" id="A0A8J6P5F5"/>
<comment type="caution">
    <text evidence="3">The sequence shown here is derived from an EMBL/GenBank/DDBJ whole genome shotgun (WGS) entry which is preliminary data.</text>
</comment>
<gene>
    <name evidence="3" type="ORF">H8D24_07045</name>
</gene>
<feature type="domain" description="Thioredoxin" evidence="2">
    <location>
        <begin position="7"/>
        <end position="161"/>
    </location>
</feature>
<dbReference type="EMBL" id="JACNFK010000034">
    <property type="protein sequence ID" value="MBC8520145.1"/>
    <property type="molecule type" value="Genomic_DNA"/>
</dbReference>
<evidence type="ECO:0000313" key="3">
    <source>
        <dbReference type="EMBL" id="MBC8520145.1"/>
    </source>
</evidence>
<sequence>MQGALLLSLLLVAPSLFGETPGRDTYIFSVPFSSNLQSDGGLAGDSRIPMILMFSADDCPYCVVMESDHLVPLLRNSEYDGLVLIRKIHLGDTEKIVGFSGEKMTSAGVGSSYGVWLTPTLLFLDRKGVEIQQRIIGLGVRDFVNGEIDESIMAAIEVLSE</sequence>
<dbReference type="SUPFAM" id="SSF52833">
    <property type="entry name" value="Thioredoxin-like"/>
    <property type="match status" value="1"/>
</dbReference>
<name>A0A8J6P5F5_9GAMM</name>
<evidence type="ECO:0000256" key="1">
    <source>
        <dbReference type="SAM" id="SignalP"/>
    </source>
</evidence>
<proteinExistence type="predicted"/>
<dbReference type="PROSITE" id="PS51352">
    <property type="entry name" value="THIOREDOXIN_2"/>
    <property type="match status" value="1"/>
</dbReference>
<dbReference type="InterPro" id="IPR013766">
    <property type="entry name" value="Thioredoxin_domain"/>
</dbReference>